<accession>A0ACC5UBN8</accession>
<proteinExistence type="predicted"/>
<protein>
    <submittedName>
        <fullName evidence="1">Uncharacterized protein</fullName>
    </submittedName>
</protein>
<name>A0ACC5UBN8_9FLAO</name>
<reference evidence="1" key="1">
    <citation type="submission" date="2021-05" db="EMBL/GenBank/DDBJ databases">
        <title>Draft genomes of bacteria isolated from model marine particles.</title>
        <authorList>
            <person name="Datta M.S."/>
            <person name="Schwartzman J.A."/>
            <person name="Enke T.N."/>
            <person name="Saavedra J."/>
            <person name="Cermak N."/>
            <person name="Cordero O.X."/>
        </authorList>
    </citation>
    <scope>NUCLEOTIDE SEQUENCE</scope>
    <source>
        <strain evidence="1">I2M19</strain>
    </source>
</reference>
<dbReference type="EMBL" id="JAHKPD010000018">
    <property type="protein sequence ID" value="MBU2951690.1"/>
    <property type="molecule type" value="Genomic_DNA"/>
</dbReference>
<evidence type="ECO:0000313" key="1">
    <source>
        <dbReference type="EMBL" id="MBU2951690.1"/>
    </source>
</evidence>
<evidence type="ECO:0000313" key="2">
    <source>
        <dbReference type="Proteomes" id="UP001647509"/>
    </source>
</evidence>
<gene>
    <name evidence="1" type="ORF">KO493_13375</name>
</gene>
<keyword evidence="2" id="KW-1185">Reference proteome</keyword>
<dbReference type="Proteomes" id="UP001647509">
    <property type="component" value="Unassembled WGS sequence"/>
</dbReference>
<sequence>MNNELQAIYDELSQVFHNLRAEVFVTEIERKTAVQADDIVTSFQSTFNRCYSRDITDMELVSHKKNEACLQLNLARNGIYDLLPEGVFHKANPIGNSGTFTSNRRQQIKEEEDARLLFSPIENELFRQRVDIEKKEKSIVREFKSLDDDFLMDFWKIDKAIPKIFAAKLIRLLPFAHQISGNLELTFLSLKKIIDVEVGYKKTFETHEVKVENNSENRLGVNFITEQETLRIQQPVLYVTIKPNKKSEVDQFIGKNGLLDFITIFYKFFIPMEYHIKTEIEVNKEGEFILDKEIGAYLGMSTRV</sequence>
<organism evidence="1 2">
    <name type="scientific">Pseudotamlana agarivorans</name>
    <dbReference type="NCBI Taxonomy" id="481183"/>
    <lineage>
        <taxon>Bacteria</taxon>
        <taxon>Pseudomonadati</taxon>
        <taxon>Bacteroidota</taxon>
        <taxon>Flavobacteriia</taxon>
        <taxon>Flavobacteriales</taxon>
        <taxon>Flavobacteriaceae</taxon>
        <taxon>Pseudotamlana</taxon>
    </lineage>
</organism>
<comment type="caution">
    <text evidence="1">The sequence shown here is derived from an EMBL/GenBank/DDBJ whole genome shotgun (WGS) entry which is preliminary data.</text>
</comment>